<proteinExistence type="inferred from homology"/>
<dbReference type="InterPro" id="IPR014284">
    <property type="entry name" value="RNA_pol_sigma-70_dom"/>
</dbReference>
<organism evidence="8 9">
    <name type="scientific">Pelolinea submarina</name>
    <dbReference type="NCBI Taxonomy" id="913107"/>
    <lineage>
        <taxon>Bacteria</taxon>
        <taxon>Bacillati</taxon>
        <taxon>Chloroflexota</taxon>
        <taxon>Anaerolineae</taxon>
        <taxon>Anaerolineales</taxon>
        <taxon>Anaerolineaceae</taxon>
        <taxon>Pelolinea</taxon>
    </lineage>
</organism>
<dbReference type="Pfam" id="PF08281">
    <property type="entry name" value="Sigma70_r4_2"/>
    <property type="match status" value="1"/>
</dbReference>
<keyword evidence="5" id="KW-0804">Transcription</keyword>
<dbReference type="Gene3D" id="1.10.10.10">
    <property type="entry name" value="Winged helix-like DNA-binding domain superfamily/Winged helix DNA-binding domain"/>
    <property type="match status" value="1"/>
</dbReference>
<dbReference type="InterPro" id="IPR013325">
    <property type="entry name" value="RNA_pol_sigma_r2"/>
</dbReference>
<evidence type="ECO:0000256" key="4">
    <source>
        <dbReference type="ARBA" id="ARBA00023125"/>
    </source>
</evidence>
<dbReference type="EMBL" id="QUMS01000002">
    <property type="protein sequence ID" value="REG08589.1"/>
    <property type="molecule type" value="Genomic_DNA"/>
</dbReference>
<evidence type="ECO:0000313" key="8">
    <source>
        <dbReference type="EMBL" id="REG08589.1"/>
    </source>
</evidence>
<dbReference type="GO" id="GO:0003677">
    <property type="term" value="F:DNA binding"/>
    <property type="evidence" value="ECO:0007669"/>
    <property type="project" value="UniProtKB-KW"/>
</dbReference>
<keyword evidence="2" id="KW-0805">Transcription regulation</keyword>
<dbReference type="Gene3D" id="1.10.1740.10">
    <property type="match status" value="1"/>
</dbReference>
<dbReference type="RefSeq" id="WP_158674919.1">
    <property type="nucleotide sequence ID" value="NZ_AP018437.1"/>
</dbReference>
<dbReference type="NCBIfam" id="TIGR02937">
    <property type="entry name" value="sigma70-ECF"/>
    <property type="match status" value="1"/>
</dbReference>
<dbReference type="PANTHER" id="PTHR43133:SF8">
    <property type="entry name" value="RNA POLYMERASE SIGMA FACTOR HI_1459-RELATED"/>
    <property type="match status" value="1"/>
</dbReference>
<evidence type="ECO:0000256" key="3">
    <source>
        <dbReference type="ARBA" id="ARBA00023082"/>
    </source>
</evidence>
<name>A0A347ZNV5_9CHLR</name>
<evidence type="ECO:0000259" key="7">
    <source>
        <dbReference type="Pfam" id="PF08281"/>
    </source>
</evidence>
<feature type="domain" description="RNA polymerase sigma-70 region 2" evidence="6">
    <location>
        <begin position="21"/>
        <end position="87"/>
    </location>
</feature>
<dbReference type="SUPFAM" id="SSF88659">
    <property type="entry name" value="Sigma3 and sigma4 domains of RNA polymerase sigma factors"/>
    <property type="match status" value="1"/>
</dbReference>
<dbReference type="Pfam" id="PF04542">
    <property type="entry name" value="Sigma70_r2"/>
    <property type="match status" value="1"/>
</dbReference>
<evidence type="ECO:0000256" key="1">
    <source>
        <dbReference type="ARBA" id="ARBA00010641"/>
    </source>
</evidence>
<evidence type="ECO:0000256" key="2">
    <source>
        <dbReference type="ARBA" id="ARBA00023015"/>
    </source>
</evidence>
<dbReference type="InterPro" id="IPR039425">
    <property type="entry name" value="RNA_pol_sigma-70-like"/>
</dbReference>
<gene>
    <name evidence="8" type="ORF">DFR64_1961</name>
</gene>
<protein>
    <submittedName>
        <fullName evidence="8">RNA polymerase sigma-70 factor (ECF subfamily)</fullName>
    </submittedName>
</protein>
<keyword evidence="4" id="KW-0238">DNA-binding</keyword>
<dbReference type="GO" id="GO:0016987">
    <property type="term" value="F:sigma factor activity"/>
    <property type="evidence" value="ECO:0007669"/>
    <property type="project" value="UniProtKB-KW"/>
</dbReference>
<feature type="domain" description="RNA polymerase sigma factor 70 region 4 type 2" evidence="7">
    <location>
        <begin position="121"/>
        <end position="169"/>
    </location>
</feature>
<dbReference type="GO" id="GO:0006352">
    <property type="term" value="P:DNA-templated transcription initiation"/>
    <property type="evidence" value="ECO:0007669"/>
    <property type="project" value="InterPro"/>
</dbReference>
<dbReference type="AlphaFoldDB" id="A0A347ZNV5"/>
<keyword evidence="3" id="KW-0731">Sigma factor</keyword>
<reference evidence="8 9" key="1">
    <citation type="submission" date="2018-08" db="EMBL/GenBank/DDBJ databases">
        <title>Genomic Encyclopedia of Type Strains, Phase IV (KMG-IV): sequencing the most valuable type-strain genomes for metagenomic binning, comparative biology and taxonomic classification.</title>
        <authorList>
            <person name="Goeker M."/>
        </authorList>
    </citation>
    <scope>NUCLEOTIDE SEQUENCE [LARGE SCALE GENOMIC DNA]</scope>
    <source>
        <strain evidence="8 9">DSM 23923</strain>
    </source>
</reference>
<dbReference type="SUPFAM" id="SSF88946">
    <property type="entry name" value="Sigma2 domain of RNA polymerase sigma factors"/>
    <property type="match status" value="1"/>
</dbReference>
<dbReference type="PANTHER" id="PTHR43133">
    <property type="entry name" value="RNA POLYMERASE ECF-TYPE SIGMA FACTO"/>
    <property type="match status" value="1"/>
</dbReference>
<evidence type="ECO:0000256" key="5">
    <source>
        <dbReference type="ARBA" id="ARBA00023163"/>
    </source>
</evidence>
<dbReference type="Proteomes" id="UP000256388">
    <property type="component" value="Unassembled WGS sequence"/>
</dbReference>
<evidence type="ECO:0000313" key="9">
    <source>
        <dbReference type="Proteomes" id="UP000256388"/>
    </source>
</evidence>
<dbReference type="InterPro" id="IPR013324">
    <property type="entry name" value="RNA_pol_sigma_r3/r4-like"/>
</dbReference>
<comment type="caution">
    <text evidence="8">The sequence shown here is derived from an EMBL/GenBank/DDBJ whole genome shotgun (WGS) entry which is preliminary data.</text>
</comment>
<dbReference type="InterPro" id="IPR007627">
    <property type="entry name" value="RNA_pol_sigma70_r2"/>
</dbReference>
<keyword evidence="9" id="KW-1185">Reference proteome</keyword>
<sequence length="174" mass="19757">MNEKKAIKALKRGNTDALEWLIERYAGYVNTIIYNIIGYAMAVPDIEEVVSDVFLALWDNAVKVEPDKLKAYLGSIARNKAKNKLRELVKETPIEENMILISAGTPESTVLANEQTAHVKSAILAMELPDREIFLRHYYYYQGVSKIAEEMDMNVSTVKTHLARGRQKLKSILQ</sequence>
<comment type="similarity">
    <text evidence="1">Belongs to the sigma-70 factor family. ECF subfamily.</text>
</comment>
<dbReference type="InterPro" id="IPR036388">
    <property type="entry name" value="WH-like_DNA-bd_sf"/>
</dbReference>
<accession>A0A347ZNV5</accession>
<dbReference type="InterPro" id="IPR013249">
    <property type="entry name" value="RNA_pol_sigma70_r4_t2"/>
</dbReference>
<dbReference type="OrthoDB" id="9784272at2"/>
<evidence type="ECO:0000259" key="6">
    <source>
        <dbReference type="Pfam" id="PF04542"/>
    </source>
</evidence>